<gene>
    <name evidence="1" type="ORF">OVA965_LOCUS30857</name>
    <name evidence="2" type="ORF">TMI583_LOCUS31666</name>
</gene>
<dbReference type="EMBL" id="CAJOBA010044362">
    <property type="protein sequence ID" value="CAF4162764.1"/>
    <property type="molecule type" value="Genomic_DNA"/>
</dbReference>
<protein>
    <submittedName>
        <fullName evidence="1">Uncharacterized protein</fullName>
    </submittedName>
</protein>
<evidence type="ECO:0000313" key="3">
    <source>
        <dbReference type="Proteomes" id="UP000677228"/>
    </source>
</evidence>
<accession>A0A8S2F768</accession>
<name>A0A8S2F768_9BILA</name>
<proteinExistence type="predicted"/>
<comment type="caution">
    <text evidence="1">The sequence shown here is derived from an EMBL/GenBank/DDBJ whole genome shotgun (WGS) entry which is preliminary data.</text>
</comment>
<organism evidence="1 3">
    <name type="scientific">Didymodactylos carnosus</name>
    <dbReference type="NCBI Taxonomy" id="1234261"/>
    <lineage>
        <taxon>Eukaryota</taxon>
        <taxon>Metazoa</taxon>
        <taxon>Spiralia</taxon>
        <taxon>Gnathifera</taxon>
        <taxon>Rotifera</taxon>
        <taxon>Eurotatoria</taxon>
        <taxon>Bdelloidea</taxon>
        <taxon>Philodinida</taxon>
        <taxon>Philodinidae</taxon>
        <taxon>Didymodactylos</taxon>
    </lineage>
</organism>
<evidence type="ECO:0000313" key="2">
    <source>
        <dbReference type="EMBL" id="CAF4162764.1"/>
    </source>
</evidence>
<dbReference type="Proteomes" id="UP000677228">
    <property type="component" value="Unassembled WGS sequence"/>
</dbReference>
<dbReference type="EMBL" id="CAJNOK010022723">
    <property type="protein sequence ID" value="CAF1352378.1"/>
    <property type="molecule type" value="Genomic_DNA"/>
</dbReference>
<evidence type="ECO:0000313" key="1">
    <source>
        <dbReference type="EMBL" id="CAF1352378.1"/>
    </source>
</evidence>
<dbReference type="AlphaFoldDB" id="A0A8S2F768"/>
<sequence length="289" mass="34206">PLKDIINELSREMSILQITQGNMGVITLNKMDCQWIEQLSRASLENEKDYFIKLNTPLNFNFLYVQSYLIRTYLLYCRINYEHIKGKYQCYTQRKPPITTINLAVNDERMIDIEEKTIDLWNARFDIPYTDQPKENSFNIFRNKTDDVMSPDPNPIFTPDRQSSTTPKRTTPIDLFKLKITLISFSILFEKSRIQVEQLASKTQNTRFAITFKDGKQTKYHCGKPEKFYMQLKKIFDEKKYDLNTIGIIDPNQILVDFMKTNVNNSLPIIEEEYHIKEKRLLISIILEK</sequence>
<reference evidence="1" key="1">
    <citation type="submission" date="2021-02" db="EMBL/GenBank/DDBJ databases">
        <authorList>
            <person name="Nowell W R."/>
        </authorList>
    </citation>
    <scope>NUCLEOTIDE SEQUENCE</scope>
</reference>
<feature type="non-terminal residue" evidence="1">
    <location>
        <position position="1"/>
    </location>
</feature>
<dbReference type="Proteomes" id="UP000682733">
    <property type="component" value="Unassembled WGS sequence"/>
</dbReference>